<accession>A0A4Z0AIH7</accession>
<dbReference type="PROSITE" id="PS51257">
    <property type="entry name" value="PROKAR_LIPOPROTEIN"/>
    <property type="match status" value="1"/>
</dbReference>
<evidence type="ECO:0000256" key="1">
    <source>
        <dbReference type="SAM" id="SignalP"/>
    </source>
</evidence>
<evidence type="ECO:0000313" key="3">
    <source>
        <dbReference type="Proteomes" id="UP000297391"/>
    </source>
</evidence>
<evidence type="ECO:0000313" key="2">
    <source>
        <dbReference type="EMBL" id="TFY86572.1"/>
    </source>
</evidence>
<organism evidence="2 3">
    <name type="scientific">Pseudomonas kairouanensis</name>
    <dbReference type="NCBI Taxonomy" id="2293832"/>
    <lineage>
        <taxon>Bacteria</taxon>
        <taxon>Pseudomonadati</taxon>
        <taxon>Pseudomonadota</taxon>
        <taxon>Gammaproteobacteria</taxon>
        <taxon>Pseudomonadales</taxon>
        <taxon>Pseudomonadaceae</taxon>
        <taxon>Pseudomonas</taxon>
    </lineage>
</organism>
<keyword evidence="3" id="KW-1185">Reference proteome</keyword>
<comment type="caution">
    <text evidence="2">The sequence shown here is derived from an EMBL/GenBank/DDBJ whole genome shotgun (WGS) entry which is preliminary data.</text>
</comment>
<feature type="chain" id="PRO_5021239382" description="Lipoprotein" evidence="1">
    <location>
        <begin position="18"/>
        <end position="146"/>
    </location>
</feature>
<dbReference type="RefSeq" id="WP_135291024.1">
    <property type="nucleotide sequence ID" value="NZ_QUZU01000031.1"/>
</dbReference>
<feature type="signal peptide" evidence="1">
    <location>
        <begin position="1"/>
        <end position="17"/>
    </location>
</feature>
<evidence type="ECO:0008006" key="4">
    <source>
        <dbReference type="Google" id="ProtNLM"/>
    </source>
</evidence>
<proteinExistence type="predicted"/>
<dbReference type="AlphaFoldDB" id="A0A4Z0AIH7"/>
<name>A0A4Z0AIH7_9PSED</name>
<reference evidence="2 3" key="1">
    <citation type="journal article" date="2019" name="Syst. Appl. Microbiol.">
        <title>New species of pathogenic Pseudomonas isolated from citrus in Tunisia: Proposal of Pseudomonas kairouanensis sp. nov. and Pseudomonas nabeulensis sp. nov.</title>
        <authorList>
            <person name="Oueslati M."/>
            <person name="Mulet M."/>
            <person name="Gomila M."/>
            <person name="Berge O."/>
            <person name="Hajlaoui M.R."/>
            <person name="Lalucat J."/>
            <person name="Sadfi-Zouaoui N."/>
            <person name="Garcia-Valdes E."/>
        </authorList>
    </citation>
    <scope>NUCLEOTIDE SEQUENCE [LARGE SCALE GENOMIC DNA]</scope>
    <source>
        <strain evidence="2 3">KC12</strain>
    </source>
</reference>
<sequence>MKALVALCLIATLAGCATQGKTDQQIFTEAATAHVASLPSGAKVRLHSVKIPSHGLFGDTLATALAGGANAAQLKQDLLSAKNQGDSGFLIMGASSSMDVAIADKAFEGLDLKGMDIYYSGSDAQKDKVRSAVEKTQAQFHFISAQ</sequence>
<protein>
    <recommendedName>
        <fullName evidence="4">Lipoprotein</fullName>
    </recommendedName>
</protein>
<keyword evidence="1" id="KW-0732">Signal</keyword>
<dbReference type="EMBL" id="QUZU01000031">
    <property type="protein sequence ID" value="TFY86572.1"/>
    <property type="molecule type" value="Genomic_DNA"/>
</dbReference>
<dbReference type="Proteomes" id="UP000297391">
    <property type="component" value="Unassembled WGS sequence"/>
</dbReference>
<dbReference type="OrthoDB" id="7030274at2"/>
<gene>
    <name evidence="2" type="ORF">DYL59_21785</name>
</gene>